<comment type="similarity">
    <text evidence="2">Belongs to the MscS (TC 1.A.23) family.</text>
</comment>
<dbReference type="InterPro" id="IPR045275">
    <property type="entry name" value="MscS_archaea/bacteria_type"/>
</dbReference>
<feature type="transmembrane region" description="Helical" evidence="7">
    <location>
        <begin position="14"/>
        <end position="35"/>
    </location>
</feature>
<dbReference type="PANTHER" id="PTHR30221">
    <property type="entry name" value="SMALL-CONDUCTANCE MECHANOSENSITIVE CHANNEL"/>
    <property type="match status" value="1"/>
</dbReference>
<keyword evidence="3" id="KW-1003">Cell membrane</keyword>
<evidence type="ECO:0000256" key="6">
    <source>
        <dbReference type="ARBA" id="ARBA00023136"/>
    </source>
</evidence>
<protein>
    <submittedName>
        <fullName evidence="10">Mechanosensitive ion channel protein MscS</fullName>
    </submittedName>
</protein>
<sequence length="261" mass="27865">MDTTHYVNRAYDMVILYAPKLLLAAAVLVAGLWVIKFIHKALVKAMSLGKLEPSLQSFLGSISNIILKVLLFISVASMVGIATTSFVAILGAAGLAVGLALQNNLANFAGGVLILLFKPFKVGDVISAQGFTGKVSEIGIFHTVIKTSDNKTIIIPNGPLSGGSITNVSTEPQRRLDLTFGIAENGDIQHIKAIFLSMFNEDSRILKTPAPAIKVIEIAEAAIKMSVFLWCNAADYAALSDEMPETAKNVFTAKGIKITYP</sequence>
<evidence type="ECO:0000313" key="10">
    <source>
        <dbReference type="EMBL" id="KWT78191.1"/>
    </source>
</evidence>
<dbReference type="SUPFAM" id="SSF82689">
    <property type="entry name" value="Mechanosensitive channel protein MscS (YggB), C-terminal domain"/>
    <property type="match status" value="1"/>
</dbReference>
<feature type="domain" description="Mechanosensitive ion channel transmembrane helices 2/3" evidence="9">
    <location>
        <begin position="62"/>
        <end position="102"/>
    </location>
</feature>
<dbReference type="SUPFAM" id="SSF82861">
    <property type="entry name" value="Mechanosensitive channel protein MscS (YggB), transmembrane region"/>
    <property type="match status" value="1"/>
</dbReference>
<reference evidence="10 11" key="1">
    <citation type="submission" date="2015-11" db="EMBL/GenBank/DDBJ databases">
        <authorList>
            <person name="Lin W."/>
        </authorList>
    </citation>
    <scope>NUCLEOTIDE SEQUENCE [LARGE SCALE GENOMIC DNA]</scope>
    <source>
        <strain evidence="10 11">HCH-1</strain>
    </source>
</reference>
<keyword evidence="5 7" id="KW-1133">Transmembrane helix</keyword>
<dbReference type="RefSeq" id="WP_085053535.1">
    <property type="nucleotide sequence ID" value="NZ_LNQR01000118.1"/>
</dbReference>
<dbReference type="Pfam" id="PF21088">
    <property type="entry name" value="MS_channel_1st"/>
    <property type="match status" value="1"/>
</dbReference>
<keyword evidence="11" id="KW-1185">Reference proteome</keyword>
<evidence type="ECO:0000256" key="5">
    <source>
        <dbReference type="ARBA" id="ARBA00022989"/>
    </source>
</evidence>
<dbReference type="InterPro" id="IPR010920">
    <property type="entry name" value="LSM_dom_sf"/>
</dbReference>
<proteinExistence type="inferred from homology"/>
<accession>A0ABR5SBM8</accession>
<feature type="domain" description="Mechanosensitive ion channel MscS" evidence="8">
    <location>
        <begin position="105"/>
        <end position="169"/>
    </location>
</feature>
<evidence type="ECO:0000313" key="11">
    <source>
        <dbReference type="Proteomes" id="UP000060487"/>
    </source>
</evidence>
<evidence type="ECO:0000256" key="4">
    <source>
        <dbReference type="ARBA" id="ARBA00022692"/>
    </source>
</evidence>
<dbReference type="InterPro" id="IPR008910">
    <property type="entry name" value="MSC_TM_helix"/>
</dbReference>
<keyword evidence="4 7" id="KW-0812">Transmembrane</keyword>
<evidence type="ECO:0000256" key="7">
    <source>
        <dbReference type="SAM" id="Phobius"/>
    </source>
</evidence>
<dbReference type="Pfam" id="PF00924">
    <property type="entry name" value="MS_channel_2nd"/>
    <property type="match status" value="1"/>
</dbReference>
<dbReference type="InterPro" id="IPR023408">
    <property type="entry name" value="MscS_beta-dom_sf"/>
</dbReference>
<dbReference type="InterPro" id="IPR011014">
    <property type="entry name" value="MscS_channel_TM-2"/>
</dbReference>
<dbReference type="Gene3D" id="2.30.30.60">
    <property type="match status" value="1"/>
</dbReference>
<dbReference type="Proteomes" id="UP000060487">
    <property type="component" value="Unassembled WGS sequence"/>
</dbReference>
<evidence type="ECO:0000259" key="9">
    <source>
        <dbReference type="Pfam" id="PF21088"/>
    </source>
</evidence>
<dbReference type="EMBL" id="LNQR01000118">
    <property type="protein sequence ID" value="KWT78191.1"/>
    <property type="molecule type" value="Genomic_DNA"/>
</dbReference>
<feature type="transmembrane region" description="Helical" evidence="7">
    <location>
        <begin position="55"/>
        <end position="75"/>
    </location>
</feature>
<dbReference type="Gene3D" id="3.30.70.100">
    <property type="match status" value="1"/>
</dbReference>
<dbReference type="InterPro" id="IPR011066">
    <property type="entry name" value="MscS_channel_C_sf"/>
</dbReference>
<dbReference type="Pfam" id="PF05552">
    <property type="entry name" value="MS_channel_1st_1"/>
    <property type="match status" value="1"/>
</dbReference>
<evidence type="ECO:0000256" key="1">
    <source>
        <dbReference type="ARBA" id="ARBA00004651"/>
    </source>
</evidence>
<comment type="caution">
    <text evidence="10">The sequence shown here is derived from an EMBL/GenBank/DDBJ whole genome shotgun (WGS) entry which is preliminary data.</text>
</comment>
<evidence type="ECO:0000256" key="3">
    <source>
        <dbReference type="ARBA" id="ARBA00022475"/>
    </source>
</evidence>
<dbReference type="Gene3D" id="1.10.287.1260">
    <property type="match status" value="1"/>
</dbReference>
<comment type="subcellular location">
    <subcellularLocation>
        <location evidence="1">Cell membrane</location>
        <topology evidence="1">Multi-pass membrane protein</topology>
    </subcellularLocation>
</comment>
<feature type="transmembrane region" description="Helical" evidence="7">
    <location>
        <begin position="81"/>
        <end position="101"/>
    </location>
</feature>
<gene>
    <name evidence="10" type="ORF">ASN18_2918</name>
</gene>
<dbReference type="SUPFAM" id="SSF50182">
    <property type="entry name" value="Sm-like ribonucleoproteins"/>
    <property type="match status" value="1"/>
</dbReference>
<dbReference type="PANTHER" id="PTHR30221:SF1">
    <property type="entry name" value="SMALL-CONDUCTANCE MECHANOSENSITIVE CHANNEL"/>
    <property type="match status" value="1"/>
</dbReference>
<evidence type="ECO:0000256" key="2">
    <source>
        <dbReference type="ARBA" id="ARBA00008017"/>
    </source>
</evidence>
<keyword evidence="6 7" id="KW-0472">Membrane</keyword>
<dbReference type="InterPro" id="IPR006685">
    <property type="entry name" value="MscS_channel_2nd"/>
</dbReference>
<organism evidence="10 11">
    <name type="scientific">Candidatus Magnetominusculus xianensis</name>
    <dbReference type="NCBI Taxonomy" id="1748249"/>
    <lineage>
        <taxon>Bacteria</taxon>
        <taxon>Pseudomonadati</taxon>
        <taxon>Nitrospirota</taxon>
        <taxon>Nitrospiria</taxon>
        <taxon>Nitrospirales</taxon>
        <taxon>Nitrospiraceae</taxon>
        <taxon>Candidatus Magnetominusculus</taxon>
    </lineage>
</organism>
<dbReference type="InterPro" id="IPR049142">
    <property type="entry name" value="MS_channel_1st"/>
</dbReference>
<evidence type="ECO:0000259" key="8">
    <source>
        <dbReference type="Pfam" id="PF00924"/>
    </source>
</evidence>
<name>A0ABR5SBM8_9BACT</name>